<name>A0A0A8YQZ1_ARUDO</name>
<protein>
    <submittedName>
        <fullName evidence="2">Uncharacterized protein</fullName>
    </submittedName>
</protein>
<accession>A0A0A8YQZ1</accession>
<sequence length="46" mass="5004">MTLLLLFMSNDLCHAGKPWAALVITFRLLINAVSLALEVKVDTCSA</sequence>
<evidence type="ECO:0000313" key="2">
    <source>
        <dbReference type="EMBL" id="JAD28836.1"/>
    </source>
</evidence>
<reference evidence="2" key="1">
    <citation type="submission" date="2014-09" db="EMBL/GenBank/DDBJ databases">
        <authorList>
            <person name="Magalhaes I.L.F."/>
            <person name="Oliveira U."/>
            <person name="Santos F.R."/>
            <person name="Vidigal T.H.D.A."/>
            <person name="Brescovit A.D."/>
            <person name="Santos A.J."/>
        </authorList>
    </citation>
    <scope>NUCLEOTIDE SEQUENCE</scope>
    <source>
        <tissue evidence="2">Shoot tissue taken approximately 20 cm above the soil surface</tissue>
    </source>
</reference>
<feature type="chain" id="PRO_5013085131" evidence="1">
    <location>
        <begin position="16"/>
        <end position="46"/>
    </location>
</feature>
<evidence type="ECO:0000256" key="1">
    <source>
        <dbReference type="SAM" id="SignalP"/>
    </source>
</evidence>
<dbReference type="AlphaFoldDB" id="A0A0A8YQZ1"/>
<proteinExistence type="predicted"/>
<organism evidence="2">
    <name type="scientific">Arundo donax</name>
    <name type="common">Giant reed</name>
    <name type="synonym">Donax arundinaceus</name>
    <dbReference type="NCBI Taxonomy" id="35708"/>
    <lineage>
        <taxon>Eukaryota</taxon>
        <taxon>Viridiplantae</taxon>
        <taxon>Streptophyta</taxon>
        <taxon>Embryophyta</taxon>
        <taxon>Tracheophyta</taxon>
        <taxon>Spermatophyta</taxon>
        <taxon>Magnoliopsida</taxon>
        <taxon>Liliopsida</taxon>
        <taxon>Poales</taxon>
        <taxon>Poaceae</taxon>
        <taxon>PACMAD clade</taxon>
        <taxon>Arundinoideae</taxon>
        <taxon>Arundineae</taxon>
        <taxon>Arundo</taxon>
    </lineage>
</organism>
<keyword evidence="1" id="KW-0732">Signal</keyword>
<dbReference type="EMBL" id="GBRH01269059">
    <property type="protein sequence ID" value="JAD28836.1"/>
    <property type="molecule type" value="Transcribed_RNA"/>
</dbReference>
<reference evidence="2" key="2">
    <citation type="journal article" date="2015" name="Data Brief">
        <title>Shoot transcriptome of the giant reed, Arundo donax.</title>
        <authorList>
            <person name="Barrero R.A."/>
            <person name="Guerrero F.D."/>
            <person name="Moolhuijzen P."/>
            <person name="Goolsby J.A."/>
            <person name="Tidwell J."/>
            <person name="Bellgard S.E."/>
            <person name="Bellgard M.I."/>
        </authorList>
    </citation>
    <scope>NUCLEOTIDE SEQUENCE</scope>
    <source>
        <tissue evidence="2">Shoot tissue taken approximately 20 cm above the soil surface</tissue>
    </source>
</reference>
<feature type="signal peptide" evidence="1">
    <location>
        <begin position="1"/>
        <end position="15"/>
    </location>
</feature>